<dbReference type="NCBIfam" id="TIGR01730">
    <property type="entry name" value="RND_mfp"/>
    <property type="match status" value="1"/>
</dbReference>
<evidence type="ECO:0000259" key="5">
    <source>
        <dbReference type="Pfam" id="PF25954"/>
    </source>
</evidence>
<dbReference type="GO" id="GO:0015562">
    <property type="term" value="F:efflux transmembrane transporter activity"/>
    <property type="evidence" value="ECO:0007669"/>
    <property type="project" value="TreeGrafter"/>
</dbReference>
<proteinExistence type="inferred from homology"/>
<evidence type="ECO:0000313" key="6">
    <source>
        <dbReference type="EMBL" id="NNU14732.1"/>
    </source>
</evidence>
<dbReference type="InterPro" id="IPR058792">
    <property type="entry name" value="Beta-barrel_RND_2"/>
</dbReference>
<dbReference type="PANTHER" id="PTHR30469">
    <property type="entry name" value="MULTIDRUG RESISTANCE PROTEIN MDTA"/>
    <property type="match status" value="1"/>
</dbReference>
<sequence>MPRLLTMALLFLIAACGEAEESRGGFSEAPTPIVPFEVEMAMDARDVQAVGTARAKTAAAVTPETAGIVDEVVFQPGDFVEAGAPLIRLEADDERLALRLADVAVREAEQLLARYRRIENTGAVSDSAIDEARTQLEAAKINREQARLRLAERTVTAPFAGYVGLSDVDPGSRVGQDTVVAALDDRRSLFIDFTVPEDVFGQLSIGDIVEATAFSEGDTPRDARVVSLDSRVNPDSRAFRARAELDNREDTLRPGMSFEVRFSVPGRTYPLVPEAAIVWGSDGAYLWAVRDGKAERTPVRIVSREEGRVLIEAPLREGSIIVAEGVQKVRPGTIVTYEGQRRPRPSSTSGGGAGTLNE</sequence>
<dbReference type="Proteomes" id="UP000536835">
    <property type="component" value="Unassembled WGS sequence"/>
</dbReference>
<keyword evidence="7" id="KW-1185">Reference proteome</keyword>
<dbReference type="InterPro" id="IPR006143">
    <property type="entry name" value="RND_pump_MFP"/>
</dbReference>
<dbReference type="PANTHER" id="PTHR30469:SF11">
    <property type="entry name" value="BLL4320 PROTEIN"/>
    <property type="match status" value="1"/>
</dbReference>
<comment type="caution">
    <text evidence="6">The sequence shown here is derived from an EMBL/GenBank/DDBJ whole genome shotgun (WGS) entry which is preliminary data.</text>
</comment>
<dbReference type="SUPFAM" id="SSF111369">
    <property type="entry name" value="HlyD-like secretion proteins"/>
    <property type="match status" value="1"/>
</dbReference>
<dbReference type="GO" id="GO:1990281">
    <property type="term" value="C:efflux pump complex"/>
    <property type="evidence" value="ECO:0007669"/>
    <property type="project" value="TreeGrafter"/>
</dbReference>
<dbReference type="Gene3D" id="2.40.50.100">
    <property type="match status" value="1"/>
</dbReference>
<dbReference type="Pfam" id="PF25954">
    <property type="entry name" value="Beta-barrel_RND_2"/>
    <property type="match status" value="1"/>
</dbReference>
<keyword evidence="4" id="KW-0732">Signal</keyword>
<feature type="signal peptide" evidence="4">
    <location>
        <begin position="1"/>
        <end position="19"/>
    </location>
</feature>
<feature type="compositionally biased region" description="Gly residues" evidence="3">
    <location>
        <begin position="349"/>
        <end position="358"/>
    </location>
</feature>
<name>A0A7Y3RIM4_9PROT</name>
<dbReference type="Gene3D" id="2.40.30.170">
    <property type="match status" value="1"/>
</dbReference>
<reference evidence="6 7" key="1">
    <citation type="submission" date="2020-05" db="EMBL/GenBank/DDBJ databases">
        <title>Parvularcula mediterraneae sp. nov., isolated from polypropylene straw from shallow seawater of the seashore of Laganas in Zakynthos island, Greece.</title>
        <authorList>
            <person name="Szabo I."/>
            <person name="Al-Omari J."/>
            <person name="Rado J."/>
            <person name="Szerdahelyi G.S."/>
        </authorList>
    </citation>
    <scope>NUCLEOTIDE SEQUENCE [LARGE SCALE GENOMIC DNA]</scope>
    <source>
        <strain evidence="6 7">ZS-1/3</strain>
    </source>
</reference>
<dbReference type="Gene3D" id="1.10.287.470">
    <property type="entry name" value="Helix hairpin bin"/>
    <property type="match status" value="1"/>
</dbReference>
<accession>A0A7Y3RIM4</accession>
<dbReference type="AlphaFoldDB" id="A0A7Y3RIM4"/>
<gene>
    <name evidence="6" type="ORF">HK107_00155</name>
</gene>
<evidence type="ECO:0000256" key="2">
    <source>
        <dbReference type="SAM" id="Coils"/>
    </source>
</evidence>
<evidence type="ECO:0000256" key="3">
    <source>
        <dbReference type="SAM" id="MobiDB-lite"/>
    </source>
</evidence>
<feature type="region of interest" description="Disordered" evidence="3">
    <location>
        <begin position="338"/>
        <end position="358"/>
    </location>
</feature>
<organism evidence="6 7">
    <name type="scientific">Parvularcula mediterranea</name>
    <dbReference type="NCBI Taxonomy" id="2732508"/>
    <lineage>
        <taxon>Bacteria</taxon>
        <taxon>Pseudomonadati</taxon>
        <taxon>Pseudomonadota</taxon>
        <taxon>Alphaproteobacteria</taxon>
        <taxon>Parvularculales</taxon>
        <taxon>Parvularculaceae</taxon>
        <taxon>Parvularcula</taxon>
    </lineage>
</organism>
<evidence type="ECO:0000256" key="1">
    <source>
        <dbReference type="ARBA" id="ARBA00009477"/>
    </source>
</evidence>
<comment type="similarity">
    <text evidence="1">Belongs to the membrane fusion protein (MFP) (TC 8.A.1) family.</text>
</comment>
<keyword evidence="2" id="KW-0175">Coiled coil</keyword>
<feature type="domain" description="CusB-like beta-barrel" evidence="5">
    <location>
        <begin position="191"/>
        <end position="263"/>
    </location>
</feature>
<feature type="chain" id="PRO_5031352693" evidence="4">
    <location>
        <begin position="20"/>
        <end position="358"/>
    </location>
</feature>
<feature type="coiled-coil region" evidence="2">
    <location>
        <begin position="101"/>
        <end position="149"/>
    </location>
</feature>
<dbReference type="Gene3D" id="2.40.420.20">
    <property type="match status" value="1"/>
</dbReference>
<evidence type="ECO:0000313" key="7">
    <source>
        <dbReference type="Proteomes" id="UP000536835"/>
    </source>
</evidence>
<protein>
    <submittedName>
        <fullName evidence="6">Efflux RND transporter periplasmic adaptor subunit</fullName>
    </submittedName>
</protein>
<dbReference type="PROSITE" id="PS51257">
    <property type="entry name" value="PROKAR_LIPOPROTEIN"/>
    <property type="match status" value="1"/>
</dbReference>
<evidence type="ECO:0000256" key="4">
    <source>
        <dbReference type="SAM" id="SignalP"/>
    </source>
</evidence>
<dbReference type="EMBL" id="JABFCX010000001">
    <property type="protein sequence ID" value="NNU14732.1"/>
    <property type="molecule type" value="Genomic_DNA"/>
</dbReference>